<name>A0A438I096_VITVI</name>
<feature type="compositionally biased region" description="Basic and acidic residues" evidence="1">
    <location>
        <begin position="514"/>
        <end position="523"/>
    </location>
</feature>
<protein>
    <submittedName>
        <fullName evidence="2">Uncharacterized protein</fullName>
    </submittedName>
</protein>
<sequence length="546" mass="60963">MTIDPLPTHDTRVVPPLLGGVHLIEFSRDDIFMMGWDGEAPQPISLYEDSDFIGYTSDQKIPRPFILTLDRTPRRPSVPPGPTHSDVQIVTRSRRVAQSPPIDSMHKDALVRALSQIRIDTSTTSKGLILILTADRATCTVFSDDYLSSEGSGHIRPLYISVACSGHRVSTVLLDNGSALNVCPLATTIALGFSPSNFGPSTQTIRVYNGTQRTVMGIITAHVMIGPVKYSMLFQKVKFIHEGQVISIQSNRDVIASFKPMLQISHSDDDLHLTGFTFDEVRVVSLEDDSRDGGPHEFAFTVSHDAPYGLAYTPTKEDAHHMARLHMDRVRARLSGIPFDYPFRPYTFCLADYFIRGSEHVPHVEGFADISETMEIQDIQQDFDYGLLVDSEGGPDRVTLDDAYIDEMDMIGIGRILDATLHMPYSAFDLFSVSMLEMDGDDSITNVATLSFIFVEGASDPVDPSLSFDFISEFVTCYDVMFDENNNDMSLFEYLRMSQHFPLIAPQAPTTPIHDIDDVRDPDDPLSGQLDCDSDSEERKSYTRFR</sequence>
<reference evidence="2 3" key="1">
    <citation type="journal article" date="2018" name="PLoS Genet.">
        <title>Population sequencing reveals clonal diversity and ancestral inbreeding in the grapevine cultivar Chardonnay.</title>
        <authorList>
            <person name="Roach M.J."/>
            <person name="Johnson D.L."/>
            <person name="Bohlmann J."/>
            <person name="van Vuuren H.J."/>
            <person name="Jones S.J."/>
            <person name="Pretorius I.S."/>
            <person name="Schmidt S.A."/>
            <person name="Borneman A.R."/>
        </authorList>
    </citation>
    <scope>NUCLEOTIDE SEQUENCE [LARGE SCALE GENOMIC DNA]</scope>
    <source>
        <strain evidence="3">cv. Chardonnay</strain>
        <tissue evidence="2">Leaf</tissue>
    </source>
</reference>
<organism evidence="2 3">
    <name type="scientific">Vitis vinifera</name>
    <name type="common">Grape</name>
    <dbReference type="NCBI Taxonomy" id="29760"/>
    <lineage>
        <taxon>Eukaryota</taxon>
        <taxon>Viridiplantae</taxon>
        <taxon>Streptophyta</taxon>
        <taxon>Embryophyta</taxon>
        <taxon>Tracheophyta</taxon>
        <taxon>Spermatophyta</taxon>
        <taxon>Magnoliopsida</taxon>
        <taxon>eudicotyledons</taxon>
        <taxon>Gunneridae</taxon>
        <taxon>Pentapetalae</taxon>
        <taxon>rosids</taxon>
        <taxon>Vitales</taxon>
        <taxon>Vitaceae</taxon>
        <taxon>Viteae</taxon>
        <taxon>Vitis</taxon>
    </lineage>
</organism>
<evidence type="ECO:0000313" key="2">
    <source>
        <dbReference type="EMBL" id="RVW90144.1"/>
    </source>
</evidence>
<evidence type="ECO:0000256" key="1">
    <source>
        <dbReference type="SAM" id="MobiDB-lite"/>
    </source>
</evidence>
<accession>A0A438I096</accession>
<feature type="compositionally biased region" description="Basic and acidic residues" evidence="1">
    <location>
        <begin position="537"/>
        <end position="546"/>
    </location>
</feature>
<proteinExistence type="predicted"/>
<dbReference type="AlphaFoldDB" id="A0A438I096"/>
<dbReference type="PANTHER" id="PTHR33240">
    <property type="entry name" value="OS08G0508500 PROTEIN"/>
    <property type="match status" value="1"/>
</dbReference>
<gene>
    <name evidence="2" type="ORF">CK203_041978</name>
</gene>
<dbReference type="Proteomes" id="UP000288805">
    <property type="component" value="Unassembled WGS sequence"/>
</dbReference>
<dbReference type="PANTHER" id="PTHR33240:SF15">
    <property type="entry name" value="GAG-PRO-LIKE PROTEIN"/>
    <property type="match status" value="1"/>
</dbReference>
<comment type="caution">
    <text evidence="2">The sequence shown here is derived from an EMBL/GenBank/DDBJ whole genome shotgun (WGS) entry which is preliminary data.</text>
</comment>
<dbReference type="EMBL" id="QGNW01000157">
    <property type="protein sequence ID" value="RVW90144.1"/>
    <property type="molecule type" value="Genomic_DNA"/>
</dbReference>
<feature type="region of interest" description="Disordered" evidence="1">
    <location>
        <begin position="512"/>
        <end position="546"/>
    </location>
</feature>
<evidence type="ECO:0000313" key="3">
    <source>
        <dbReference type="Proteomes" id="UP000288805"/>
    </source>
</evidence>